<evidence type="ECO:0008006" key="2">
    <source>
        <dbReference type="Google" id="ProtNLM"/>
    </source>
</evidence>
<organism evidence="1">
    <name type="scientific">marine metagenome</name>
    <dbReference type="NCBI Taxonomy" id="408172"/>
    <lineage>
        <taxon>unclassified sequences</taxon>
        <taxon>metagenomes</taxon>
        <taxon>ecological metagenomes</taxon>
    </lineage>
</organism>
<dbReference type="SUPFAM" id="SSF56784">
    <property type="entry name" value="HAD-like"/>
    <property type="match status" value="1"/>
</dbReference>
<name>A0A383CDA5_9ZZZZ</name>
<dbReference type="InterPro" id="IPR036412">
    <property type="entry name" value="HAD-like_sf"/>
</dbReference>
<dbReference type="AlphaFoldDB" id="A0A383CDA5"/>
<dbReference type="EMBL" id="UINC01207536">
    <property type="protein sequence ID" value="SVE29655.1"/>
    <property type="molecule type" value="Genomic_DNA"/>
</dbReference>
<feature type="non-terminal residue" evidence="1">
    <location>
        <position position="131"/>
    </location>
</feature>
<accession>A0A383CDA5</accession>
<dbReference type="Gene3D" id="1.10.150.720">
    <property type="entry name" value="Haloacid dehalogenase-like hydrolase"/>
    <property type="match status" value="1"/>
</dbReference>
<protein>
    <recommendedName>
        <fullName evidence="2">HAD family hydrolase</fullName>
    </recommendedName>
</protein>
<dbReference type="InterPro" id="IPR044924">
    <property type="entry name" value="HAD-SF_hydro_IA_REG-2-like_cap"/>
</dbReference>
<evidence type="ECO:0000313" key="1">
    <source>
        <dbReference type="EMBL" id="SVE29655.1"/>
    </source>
</evidence>
<dbReference type="Gene3D" id="3.40.50.1000">
    <property type="entry name" value="HAD superfamily/HAD-like"/>
    <property type="match status" value="1"/>
</dbReference>
<gene>
    <name evidence="1" type="ORF">METZ01_LOCUS482509</name>
</gene>
<sequence length="131" mass="14809">MALYDVVVFDAAGTLIGRDSPDQFEEYFVIAAREAGHVITVDQVRDMGAEIYEDTRKRLGGARMTGPDEARQFWVELYEAVLRTVGVEGDIREGIDRFYDKFQEGHYLEVYSDVLPTLGALQQGQIRMGIL</sequence>
<proteinExistence type="predicted"/>
<reference evidence="1" key="1">
    <citation type="submission" date="2018-05" db="EMBL/GenBank/DDBJ databases">
        <authorList>
            <person name="Lanie J.A."/>
            <person name="Ng W.-L."/>
            <person name="Kazmierczak K.M."/>
            <person name="Andrzejewski T.M."/>
            <person name="Davidsen T.M."/>
            <person name="Wayne K.J."/>
            <person name="Tettelin H."/>
            <person name="Glass J.I."/>
            <person name="Rusch D."/>
            <person name="Podicherti R."/>
            <person name="Tsui H.-C.T."/>
            <person name="Winkler M.E."/>
        </authorList>
    </citation>
    <scope>NUCLEOTIDE SEQUENCE</scope>
</reference>
<dbReference type="InterPro" id="IPR023214">
    <property type="entry name" value="HAD_sf"/>
</dbReference>